<name>A0A016XEZ7_9BURK</name>
<keyword evidence="1" id="KW-0472">Membrane</keyword>
<dbReference type="Proteomes" id="UP000023268">
    <property type="component" value="Unassembled WGS sequence"/>
</dbReference>
<keyword evidence="1" id="KW-0812">Transmembrane</keyword>
<evidence type="ECO:0000256" key="1">
    <source>
        <dbReference type="SAM" id="Phobius"/>
    </source>
</evidence>
<evidence type="ECO:0000313" key="3">
    <source>
        <dbReference type="Proteomes" id="UP000023268"/>
    </source>
</evidence>
<dbReference type="eggNOG" id="COG4270">
    <property type="taxonomic scope" value="Bacteria"/>
</dbReference>
<reference evidence="2 3" key="1">
    <citation type="submission" date="2014-02" db="EMBL/GenBank/DDBJ databases">
        <title>Draft Genome of Hylemonella gracilis isolated from the Niagara River.</title>
        <authorList>
            <person name="Pawlowski D.R."/>
            <person name="Koudelka G.B."/>
        </authorList>
    </citation>
    <scope>NUCLEOTIDE SEQUENCE [LARGE SCALE GENOMIC DNA]</scope>
    <source>
        <strain evidence="2 3">Niagara R</strain>
    </source>
</reference>
<dbReference type="PANTHER" id="PTHR36974">
    <property type="entry name" value="MEMBRANE PROTEIN-RELATED"/>
    <property type="match status" value="1"/>
</dbReference>
<proteinExistence type="predicted"/>
<organism evidence="2 3">
    <name type="scientific">Hylemonella gracilis str. Niagara R</name>
    <dbReference type="NCBI Taxonomy" id="1458275"/>
    <lineage>
        <taxon>Bacteria</taxon>
        <taxon>Pseudomonadati</taxon>
        <taxon>Pseudomonadota</taxon>
        <taxon>Betaproteobacteria</taxon>
        <taxon>Burkholderiales</taxon>
        <taxon>Comamonadaceae</taxon>
        <taxon>Hylemonella</taxon>
    </lineage>
</organism>
<protein>
    <submittedName>
        <fullName evidence="2">Uncharacterized protein</fullName>
    </submittedName>
</protein>
<accession>A0A016XEZ7</accession>
<feature type="transmembrane region" description="Helical" evidence="1">
    <location>
        <begin position="66"/>
        <end position="91"/>
    </location>
</feature>
<dbReference type="PANTHER" id="PTHR36974:SF1">
    <property type="entry name" value="DOXX FAMILY MEMBRANE PROTEIN"/>
    <property type="match status" value="1"/>
</dbReference>
<dbReference type="OrthoDB" id="8856615at2"/>
<evidence type="ECO:0000313" key="2">
    <source>
        <dbReference type="EMBL" id="EYC50480.1"/>
    </source>
</evidence>
<keyword evidence="1" id="KW-1133">Transmembrane helix</keyword>
<sequence>MSFFFLISLASLLTWLAFRLRGRRLGLRDSMRWGMALGFLFTGVDHFVNGATRYVPMLPPVLAEQALFWVYLTGVAELLGAVGLLVPVRVFERLGLPNLQRQAGIWLAVMLACVVVANINVALQGQTVLGLEFGAWYFWIRPLFQPVFVLWALYCVGVRPRPAKLRPY</sequence>
<dbReference type="RefSeq" id="WP_051509538.1">
    <property type="nucleotide sequence ID" value="NZ_JEMG01000001.1"/>
</dbReference>
<feature type="transmembrane region" description="Helical" evidence="1">
    <location>
        <begin position="103"/>
        <end position="123"/>
    </location>
</feature>
<dbReference type="EMBL" id="JEMG01000001">
    <property type="protein sequence ID" value="EYC50480.1"/>
    <property type="molecule type" value="Genomic_DNA"/>
</dbReference>
<feature type="transmembrane region" description="Helical" evidence="1">
    <location>
        <begin position="135"/>
        <end position="156"/>
    </location>
</feature>
<comment type="caution">
    <text evidence="2">The sequence shown here is derived from an EMBL/GenBank/DDBJ whole genome shotgun (WGS) entry which is preliminary data.</text>
</comment>
<dbReference type="AlphaFoldDB" id="A0A016XEZ7"/>
<gene>
    <name evidence="2" type="ORF">AZ34_04995</name>
</gene>